<keyword evidence="6 8" id="KW-0472">Membrane</keyword>
<dbReference type="CDD" id="cd01127">
    <property type="entry name" value="TrwB_TraG_TraD_VirD4"/>
    <property type="match status" value="1"/>
</dbReference>
<evidence type="ECO:0000256" key="6">
    <source>
        <dbReference type="ARBA" id="ARBA00023136"/>
    </source>
</evidence>
<evidence type="ECO:0000313" key="9">
    <source>
        <dbReference type="EMBL" id="HIQ64132.1"/>
    </source>
</evidence>
<feature type="transmembrane region" description="Helical" evidence="8">
    <location>
        <begin position="12"/>
        <end position="36"/>
    </location>
</feature>
<evidence type="ECO:0000256" key="8">
    <source>
        <dbReference type="SAM" id="Phobius"/>
    </source>
</evidence>
<reference evidence="9" key="2">
    <citation type="journal article" date="2021" name="PeerJ">
        <title>Extensive microbial diversity within the chicken gut microbiome revealed by metagenomics and culture.</title>
        <authorList>
            <person name="Gilroy R."/>
            <person name="Ravi A."/>
            <person name="Getino M."/>
            <person name="Pursley I."/>
            <person name="Horton D.L."/>
            <person name="Alikhan N.F."/>
            <person name="Baker D."/>
            <person name="Gharbi K."/>
            <person name="Hall N."/>
            <person name="Watson M."/>
            <person name="Adriaenssens E.M."/>
            <person name="Foster-Nyarko E."/>
            <person name="Jarju S."/>
            <person name="Secka A."/>
            <person name="Antonio M."/>
            <person name="Oren A."/>
            <person name="Chaudhuri R.R."/>
            <person name="La Ragione R."/>
            <person name="Hildebrand F."/>
            <person name="Pallen M.J."/>
        </authorList>
    </citation>
    <scope>NUCLEOTIDE SEQUENCE</scope>
    <source>
        <strain evidence="9">CHK165-10780</strain>
    </source>
</reference>
<dbReference type="InterPro" id="IPR027417">
    <property type="entry name" value="P-loop_NTPase"/>
</dbReference>
<reference evidence="9" key="1">
    <citation type="submission" date="2020-10" db="EMBL/GenBank/DDBJ databases">
        <authorList>
            <person name="Gilroy R."/>
        </authorList>
    </citation>
    <scope>NUCLEOTIDE SEQUENCE</scope>
    <source>
        <strain evidence="9">CHK165-10780</strain>
    </source>
</reference>
<dbReference type="NCBIfam" id="NF045973">
    <property type="entry name" value="conju_CD1115"/>
    <property type="match status" value="1"/>
</dbReference>
<dbReference type="SUPFAM" id="SSF52540">
    <property type="entry name" value="P-loop containing nucleoside triphosphate hydrolases"/>
    <property type="match status" value="1"/>
</dbReference>
<evidence type="ECO:0000256" key="3">
    <source>
        <dbReference type="ARBA" id="ARBA00022475"/>
    </source>
</evidence>
<proteinExistence type="inferred from homology"/>
<comment type="similarity">
    <text evidence="2">Belongs to the VirD4/TraG family.</text>
</comment>
<evidence type="ECO:0000256" key="2">
    <source>
        <dbReference type="ARBA" id="ARBA00008806"/>
    </source>
</evidence>
<feature type="compositionally biased region" description="Polar residues" evidence="7">
    <location>
        <begin position="700"/>
        <end position="713"/>
    </location>
</feature>
<dbReference type="Proteomes" id="UP000886725">
    <property type="component" value="Unassembled WGS sequence"/>
</dbReference>
<feature type="transmembrane region" description="Helical" evidence="8">
    <location>
        <begin position="56"/>
        <end position="79"/>
    </location>
</feature>
<feature type="region of interest" description="Disordered" evidence="7">
    <location>
        <begin position="768"/>
        <end position="791"/>
    </location>
</feature>
<feature type="region of interest" description="Disordered" evidence="7">
    <location>
        <begin position="578"/>
        <end position="662"/>
    </location>
</feature>
<evidence type="ECO:0000256" key="7">
    <source>
        <dbReference type="SAM" id="MobiDB-lite"/>
    </source>
</evidence>
<organism evidence="9 10">
    <name type="scientific">Candidatus Faecenecus gallistercoris</name>
    <dbReference type="NCBI Taxonomy" id="2840793"/>
    <lineage>
        <taxon>Bacteria</taxon>
        <taxon>Bacillati</taxon>
        <taxon>Bacillota</taxon>
        <taxon>Bacillota incertae sedis</taxon>
        <taxon>Candidatus Faecenecus</taxon>
    </lineage>
</organism>
<feature type="compositionally biased region" description="Basic and acidic residues" evidence="7">
    <location>
        <begin position="684"/>
        <end position="694"/>
    </location>
</feature>
<dbReference type="InterPro" id="IPR051539">
    <property type="entry name" value="T4SS-coupling_protein"/>
</dbReference>
<feature type="compositionally biased region" description="Low complexity" evidence="7">
    <location>
        <begin position="782"/>
        <end position="791"/>
    </location>
</feature>
<gene>
    <name evidence="9" type="ORF">IAC85_00155</name>
</gene>
<keyword evidence="3" id="KW-1003">Cell membrane</keyword>
<feature type="compositionally biased region" description="Low complexity" evidence="7">
    <location>
        <begin position="621"/>
        <end position="655"/>
    </location>
</feature>
<comment type="subcellular location">
    <subcellularLocation>
        <location evidence="1">Cell membrane</location>
        <topology evidence="1">Multi-pass membrane protein</topology>
    </subcellularLocation>
</comment>
<dbReference type="GO" id="GO:0005886">
    <property type="term" value="C:plasma membrane"/>
    <property type="evidence" value="ECO:0007669"/>
    <property type="project" value="UniProtKB-SubCell"/>
</dbReference>
<keyword evidence="4 8" id="KW-0812">Transmembrane</keyword>
<dbReference type="InterPro" id="IPR003688">
    <property type="entry name" value="TraG/VirD4"/>
</dbReference>
<feature type="compositionally biased region" description="Gly residues" evidence="7">
    <location>
        <begin position="582"/>
        <end position="598"/>
    </location>
</feature>
<sequence>MKLKFKAEAQDVVIFIIFAIFLLYIVCLAVLNLPNLAAEGTFYGLNPIDAFDSDHVAATIMFYLLALGGIFASVSSYFFEMESGIGFGFGKKTEGYSRWAKQKEITSDKGIERVDPHAERTNAAGVPLVLKENEVYVDNGEYHTLVIGATGSGKTQTVIFPMVQLLAKHGESMIITDPKGEIYETESNMLREKGYQILILNFRDPQRGSSWNPLALPYEMYKNGNQDKAIELLDDLAANILYDEKSSNADPFWEKTSADYFSGIALGMFEDAKPDEININSISLMTTVGEEKFGGSTYVKEYFSAKDPSSAAAINASSTIMAPNETKGSILAVFKQKIKLFASRENLSEMLSHSDVDLASIGKQKTALFIVIQDEKKTYHSLVTILLKQCYETLIAVAQENGGKLPVRTNFLLDEFANMPPLKDITTMITAARSRLIRFTMIIQNFAQLDEVYGKENAETLKGNCGNIIYLITSELKALEEISKMCGEKKSKKDDKTASTPLVTVSDLQRMKQFEVIIIRLRMQPFRTKFTPNFKMNWGKTYPKADYPEREKQPVHTFDIREFVKKQKKEKVMQMLNESSGGNAGGSLPGGFAGGLPGPFGNMGLPNTQGAGIPKPNPFASTVNPNVPNPTVSSPKSQPTSSVSSTQAASATVTPKKPEATKVEDEFNVDELVRKIDAKIAELEKQSSEAEKKPPVAPPTQVSKGQQTPSILDSKSDMEPVLNQKPDLLAKPQTPISGTATVSQAETLAPFTQTSKIANAVNQKFTEGPTKEVAKPDLMAAPTTPVSKPTTVVEHKPLTAEDILGTAPIQRKQDTVIKHINENEIAPVELEASDDTFFDDFFDTDDE</sequence>
<dbReference type="Pfam" id="PF02534">
    <property type="entry name" value="T4SS-DNA_transf"/>
    <property type="match status" value="1"/>
</dbReference>
<evidence type="ECO:0000256" key="4">
    <source>
        <dbReference type="ARBA" id="ARBA00022692"/>
    </source>
</evidence>
<dbReference type="Gene3D" id="3.40.50.300">
    <property type="entry name" value="P-loop containing nucleotide triphosphate hydrolases"/>
    <property type="match status" value="2"/>
</dbReference>
<dbReference type="PANTHER" id="PTHR37937">
    <property type="entry name" value="CONJUGATIVE TRANSFER: DNA TRANSPORT"/>
    <property type="match status" value="1"/>
</dbReference>
<evidence type="ECO:0000256" key="5">
    <source>
        <dbReference type="ARBA" id="ARBA00022989"/>
    </source>
</evidence>
<feature type="region of interest" description="Disordered" evidence="7">
    <location>
        <begin position="684"/>
        <end position="735"/>
    </location>
</feature>
<dbReference type="PANTHER" id="PTHR37937:SF1">
    <property type="entry name" value="CONJUGATIVE TRANSFER: DNA TRANSPORT"/>
    <property type="match status" value="1"/>
</dbReference>
<accession>A0A9D1CJV2</accession>
<protein>
    <submittedName>
        <fullName evidence="9">Type IV secretory system conjugative DNA transfer family protein</fullName>
    </submittedName>
</protein>
<dbReference type="EMBL" id="DVFU01000006">
    <property type="protein sequence ID" value="HIQ64132.1"/>
    <property type="molecule type" value="Genomic_DNA"/>
</dbReference>
<dbReference type="AlphaFoldDB" id="A0A9D1CJV2"/>
<evidence type="ECO:0000256" key="1">
    <source>
        <dbReference type="ARBA" id="ARBA00004651"/>
    </source>
</evidence>
<comment type="caution">
    <text evidence="9">The sequence shown here is derived from an EMBL/GenBank/DDBJ whole genome shotgun (WGS) entry which is preliminary data.</text>
</comment>
<evidence type="ECO:0000313" key="10">
    <source>
        <dbReference type="Proteomes" id="UP000886725"/>
    </source>
</evidence>
<name>A0A9D1CJV2_9FIRM</name>
<keyword evidence="5 8" id="KW-1133">Transmembrane helix</keyword>